<dbReference type="Proteomes" id="UP000017081">
    <property type="component" value="Unassembled WGS sequence"/>
</dbReference>
<keyword evidence="1" id="KW-0813">Transport</keyword>
<evidence type="ECO:0000313" key="7">
    <source>
        <dbReference type="EMBL" id="ERT69679.1"/>
    </source>
</evidence>
<evidence type="ECO:0000259" key="6">
    <source>
        <dbReference type="PROSITE" id="PS51094"/>
    </source>
</evidence>
<keyword evidence="8" id="KW-1185">Reference proteome</keyword>
<gene>
    <name evidence="7" type="ORF">HMPREF0202_00370</name>
</gene>
<evidence type="ECO:0000313" key="8">
    <source>
        <dbReference type="Proteomes" id="UP000017081"/>
    </source>
</evidence>
<dbReference type="PROSITE" id="PS00372">
    <property type="entry name" value="PTS_EIIA_TYPE_2_HIS"/>
    <property type="match status" value="1"/>
</dbReference>
<dbReference type="CDD" id="cd00211">
    <property type="entry name" value="PTS_IIA_fru"/>
    <property type="match status" value="1"/>
</dbReference>
<keyword evidence="7" id="KW-0670">Pyruvate</keyword>
<dbReference type="InterPro" id="IPR004715">
    <property type="entry name" value="PTS_IIA_fruc"/>
</dbReference>
<sequence length="142" mass="15673">MINIIDNKSVSKNEILKIMVSNMVENSDLISDKDIFYKEVLERENVGTTGIGMGVAIPHARTEVVKDIVVSVALLKRPVNFDSLDGEKVKIVILVGAPKGESKKYLELLSSLAKIFRDKKIRESILESTTTECLIEAIAEIG</sequence>
<comment type="caution">
    <text evidence="7">The sequence shown here is derived from an EMBL/GenBank/DDBJ whole genome shotgun (WGS) entry which is preliminary data.</text>
</comment>
<dbReference type="Pfam" id="PF00359">
    <property type="entry name" value="PTS_EIIA_2"/>
    <property type="match status" value="1"/>
</dbReference>
<keyword evidence="2" id="KW-0597">Phosphoprotein</keyword>
<dbReference type="SUPFAM" id="SSF55804">
    <property type="entry name" value="Phoshotransferase/anion transport protein"/>
    <property type="match status" value="1"/>
</dbReference>
<evidence type="ECO:0000256" key="2">
    <source>
        <dbReference type="ARBA" id="ARBA00022553"/>
    </source>
</evidence>
<dbReference type="Gene3D" id="3.40.930.10">
    <property type="entry name" value="Mannitol-specific EII, Chain A"/>
    <property type="match status" value="1"/>
</dbReference>
<accession>U7VEZ6</accession>
<dbReference type="GO" id="GO:0016020">
    <property type="term" value="C:membrane"/>
    <property type="evidence" value="ECO:0007669"/>
    <property type="project" value="InterPro"/>
</dbReference>
<keyword evidence="3" id="KW-0762">Sugar transport</keyword>
<dbReference type="HOGENOM" id="CLU_072531_5_0_0"/>
<evidence type="ECO:0000256" key="3">
    <source>
        <dbReference type="ARBA" id="ARBA00022597"/>
    </source>
</evidence>
<dbReference type="STRING" id="1319815.HMPREF0202_00370"/>
<dbReference type="NCBIfam" id="TIGR00848">
    <property type="entry name" value="fruA"/>
    <property type="match status" value="1"/>
</dbReference>
<keyword evidence="5" id="KW-0598">Phosphotransferase system</keyword>
<reference evidence="7 8" key="1">
    <citation type="submission" date="2013-08" db="EMBL/GenBank/DDBJ databases">
        <authorList>
            <person name="Weinstock G."/>
            <person name="Sodergren E."/>
            <person name="Wylie T."/>
            <person name="Fulton L."/>
            <person name="Fulton R."/>
            <person name="Fronick C."/>
            <person name="O'Laughlin M."/>
            <person name="Godfrey J."/>
            <person name="Miner T."/>
            <person name="Herter B."/>
            <person name="Appelbaum E."/>
            <person name="Cordes M."/>
            <person name="Lek S."/>
            <person name="Wollam A."/>
            <person name="Pepin K.H."/>
            <person name="Palsikar V.B."/>
            <person name="Mitreva M."/>
            <person name="Wilson R.K."/>
        </authorList>
    </citation>
    <scope>NUCLEOTIDE SEQUENCE [LARGE SCALE GENOMIC DNA]</scope>
    <source>
        <strain evidence="7 8">ATCC BAA-474</strain>
    </source>
</reference>
<dbReference type="AlphaFoldDB" id="U7VEZ6"/>
<organism evidence="7 8">
    <name type="scientific">Cetobacterium somerae ATCC BAA-474</name>
    <dbReference type="NCBI Taxonomy" id="1319815"/>
    <lineage>
        <taxon>Bacteria</taxon>
        <taxon>Fusobacteriati</taxon>
        <taxon>Fusobacteriota</taxon>
        <taxon>Fusobacteriia</taxon>
        <taxon>Fusobacteriales</taxon>
        <taxon>Fusobacteriaceae</taxon>
        <taxon>Cetobacterium</taxon>
    </lineage>
</organism>
<dbReference type="InterPro" id="IPR016152">
    <property type="entry name" value="PTrfase/Anion_transptr"/>
</dbReference>
<dbReference type="eggNOG" id="COG1762">
    <property type="taxonomic scope" value="Bacteria"/>
</dbReference>
<dbReference type="GO" id="GO:0009401">
    <property type="term" value="P:phosphoenolpyruvate-dependent sugar phosphotransferase system"/>
    <property type="evidence" value="ECO:0007669"/>
    <property type="project" value="UniProtKB-KW"/>
</dbReference>
<dbReference type="PROSITE" id="PS51094">
    <property type="entry name" value="PTS_EIIA_TYPE_2"/>
    <property type="match status" value="1"/>
</dbReference>
<dbReference type="PANTHER" id="PTHR47738">
    <property type="entry name" value="PTS SYSTEM FRUCTOSE-LIKE EIIA COMPONENT-RELATED"/>
    <property type="match status" value="1"/>
</dbReference>
<evidence type="ECO:0000256" key="4">
    <source>
        <dbReference type="ARBA" id="ARBA00022679"/>
    </source>
</evidence>
<dbReference type="PANTHER" id="PTHR47738:SF2">
    <property type="entry name" value="PTS SYSTEM FRUCTOSE-LIKE EIIA COMPONENT"/>
    <property type="match status" value="1"/>
</dbReference>
<dbReference type="GO" id="GO:0008982">
    <property type="term" value="F:protein-N(PI)-phosphohistidine-sugar phosphotransferase activity"/>
    <property type="evidence" value="ECO:0007669"/>
    <property type="project" value="InterPro"/>
</dbReference>
<proteinExistence type="predicted"/>
<dbReference type="InterPro" id="IPR051541">
    <property type="entry name" value="PTS_SugarTrans_NitroReg"/>
</dbReference>
<dbReference type="InterPro" id="IPR002178">
    <property type="entry name" value="PTS_EIIA_type-2_dom"/>
</dbReference>
<evidence type="ECO:0000256" key="5">
    <source>
        <dbReference type="ARBA" id="ARBA00022683"/>
    </source>
</evidence>
<dbReference type="EMBL" id="AXZF01000015">
    <property type="protein sequence ID" value="ERT69679.1"/>
    <property type="molecule type" value="Genomic_DNA"/>
</dbReference>
<feature type="domain" description="PTS EIIA type-2" evidence="6">
    <location>
        <begin position="1"/>
        <end position="141"/>
    </location>
</feature>
<keyword evidence="4 7" id="KW-0808">Transferase</keyword>
<protein>
    <submittedName>
        <fullName evidence="7">Phosphoenolpyruvate-dependent sugar phosphotransferase system, EIIA 2</fullName>
    </submittedName>
</protein>
<evidence type="ECO:0000256" key="1">
    <source>
        <dbReference type="ARBA" id="ARBA00022448"/>
    </source>
</evidence>
<name>U7VEZ6_9FUSO</name>